<accession>A0ABD5T396</accession>
<protein>
    <submittedName>
        <fullName evidence="5">Tyrosine-type recombinase/integrase</fullName>
    </submittedName>
</protein>
<reference evidence="5 6" key="1">
    <citation type="journal article" date="2019" name="Int. J. Syst. Evol. Microbiol.">
        <title>The Global Catalogue of Microorganisms (GCM) 10K type strain sequencing project: providing services to taxonomists for standard genome sequencing and annotation.</title>
        <authorList>
            <consortium name="The Broad Institute Genomics Platform"/>
            <consortium name="The Broad Institute Genome Sequencing Center for Infectious Disease"/>
            <person name="Wu L."/>
            <person name="Ma J."/>
        </authorList>
    </citation>
    <scope>NUCLEOTIDE SEQUENCE [LARGE SCALE GENOMIC DNA]</scope>
    <source>
        <strain evidence="5 6">PJ61</strain>
    </source>
</reference>
<dbReference type="Gene3D" id="1.10.150.130">
    <property type="match status" value="1"/>
</dbReference>
<keyword evidence="6" id="KW-1185">Reference proteome</keyword>
<proteinExistence type="predicted"/>
<feature type="domain" description="Core-binding (CB)" evidence="4">
    <location>
        <begin position="35"/>
        <end position="124"/>
    </location>
</feature>
<dbReference type="GO" id="GO:0003677">
    <property type="term" value="F:DNA binding"/>
    <property type="evidence" value="ECO:0007669"/>
    <property type="project" value="UniProtKB-UniRule"/>
</dbReference>
<organism evidence="5 6">
    <name type="scientific">Halorubrum pallidum</name>
    <dbReference type="NCBI Taxonomy" id="1526114"/>
    <lineage>
        <taxon>Archaea</taxon>
        <taxon>Methanobacteriati</taxon>
        <taxon>Methanobacteriota</taxon>
        <taxon>Stenosarchaea group</taxon>
        <taxon>Halobacteria</taxon>
        <taxon>Halobacteriales</taxon>
        <taxon>Haloferacaceae</taxon>
        <taxon>Halorubrum</taxon>
    </lineage>
</organism>
<evidence type="ECO:0000313" key="5">
    <source>
        <dbReference type="EMBL" id="MFC6771224.1"/>
    </source>
</evidence>
<evidence type="ECO:0000259" key="4">
    <source>
        <dbReference type="PROSITE" id="PS51900"/>
    </source>
</evidence>
<dbReference type="InterPro" id="IPR010998">
    <property type="entry name" value="Integrase_recombinase_N"/>
</dbReference>
<sequence length="370" mass="44260">MSEEDLTIRDKRERIGDEFDSDVDPLLKYEQKFREIQEDGIDPFEIYLDKTIRGSSKADNTVGGYERHLRQFREFANSKGRHPVCASASLIVDFAEYEAYQKGNGTGSIKRKLQHIRKAFEYFETRNEYPHQDYNPVDEAWDEILWPEQEDREYPKVTVKELREALDDVTHLFILTVLMMGLKLAMRQAEIRNVKLKDIHIENSELQKHYPELGTHKRLTDFDNAIYIPSQDERPGNKSENPRVLPLDDEMRQVLTQYLLIRPDCGEPWVFLSQTHHERIKDKDGINRHWRDQMRPHVEAEDYERELTSHFGRHWFTSYWKIHKNMNKELVEYMRGDNIGDNEDTISEYLHAYYPDIEDKYREKIYKLLV</sequence>
<evidence type="ECO:0000256" key="3">
    <source>
        <dbReference type="PROSITE-ProRule" id="PRU01248"/>
    </source>
</evidence>
<dbReference type="InterPro" id="IPR013762">
    <property type="entry name" value="Integrase-like_cat_sf"/>
</dbReference>
<evidence type="ECO:0000256" key="1">
    <source>
        <dbReference type="ARBA" id="ARBA00023125"/>
    </source>
</evidence>
<dbReference type="EMBL" id="JBHSWT010000309">
    <property type="protein sequence ID" value="MFC6771224.1"/>
    <property type="molecule type" value="Genomic_DNA"/>
</dbReference>
<dbReference type="SUPFAM" id="SSF56349">
    <property type="entry name" value="DNA breaking-rejoining enzymes"/>
    <property type="match status" value="1"/>
</dbReference>
<dbReference type="PANTHER" id="PTHR30349">
    <property type="entry name" value="PHAGE INTEGRASE-RELATED"/>
    <property type="match status" value="1"/>
</dbReference>
<dbReference type="GO" id="GO:0006310">
    <property type="term" value="P:DNA recombination"/>
    <property type="evidence" value="ECO:0007669"/>
    <property type="project" value="UniProtKB-KW"/>
</dbReference>
<dbReference type="InterPro" id="IPR050090">
    <property type="entry name" value="Tyrosine_recombinase_XerCD"/>
</dbReference>
<evidence type="ECO:0000256" key="2">
    <source>
        <dbReference type="ARBA" id="ARBA00023172"/>
    </source>
</evidence>
<keyword evidence="2" id="KW-0233">DNA recombination</keyword>
<comment type="caution">
    <text evidence="5">The sequence shown here is derived from an EMBL/GenBank/DDBJ whole genome shotgun (WGS) entry which is preliminary data.</text>
</comment>
<dbReference type="Proteomes" id="UP001596274">
    <property type="component" value="Unassembled WGS sequence"/>
</dbReference>
<keyword evidence="1 3" id="KW-0238">DNA-binding</keyword>
<dbReference type="InterPro" id="IPR011010">
    <property type="entry name" value="DNA_brk_join_enz"/>
</dbReference>
<gene>
    <name evidence="5" type="ORF">ACFQDD_06790</name>
</gene>
<evidence type="ECO:0000313" key="6">
    <source>
        <dbReference type="Proteomes" id="UP001596274"/>
    </source>
</evidence>
<dbReference type="Gene3D" id="1.10.443.10">
    <property type="entry name" value="Intergrase catalytic core"/>
    <property type="match status" value="1"/>
</dbReference>
<dbReference type="PANTHER" id="PTHR30349:SF92">
    <property type="entry name" value="SITE-SPECIFIC RECOMBINASE"/>
    <property type="match status" value="1"/>
</dbReference>
<dbReference type="AlphaFoldDB" id="A0ABD5T396"/>
<dbReference type="PROSITE" id="PS51900">
    <property type="entry name" value="CB"/>
    <property type="match status" value="1"/>
</dbReference>
<dbReference type="InterPro" id="IPR044068">
    <property type="entry name" value="CB"/>
</dbReference>
<name>A0ABD5T396_9EURY</name>